<evidence type="ECO:0000256" key="2">
    <source>
        <dbReference type="SAM" id="Phobius"/>
    </source>
</evidence>
<dbReference type="Pfam" id="PF04488">
    <property type="entry name" value="Gly_transf_sug"/>
    <property type="match status" value="1"/>
</dbReference>
<feature type="region of interest" description="Disordered" evidence="1">
    <location>
        <begin position="874"/>
        <end position="894"/>
    </location>
</feature>
<dbReference type="GeneID" id="40309847"/>
<feature type="region of interest" description="Disordered" evidence="1">
    <location>
        <begin position="742"/>
        <end position="782"/>
    </location>
</feature>
<keyword evidence="2" id="KW-0472">Membrane</keyword>
<reference evidence="3 4" key="1">
    <citation type="submission" date="2017-09" db="EMBL/GenBank/DDBJ databases">
        <title>Genome sequencing of Besnoitia besnoiti strain Bb-Ger1.</title>
        <authorList>
            <person name="Schares G."/>
            <person name="Venepally P."/>
            <person name="Lorenzi H.A."/>
        </authorList>
    </citation>
    <scope>NUCLEOTIDE SEQUENCE [LARGE SCALE GENOMIC DNA]</scope>
    <source>
        <strain evidence="3 4">Bb-Ger1</strain>
    </source>
</reference>
<feature type="region of interest" description="Disordered" evidence="1">
    <location>
        <begin position="1"/>
        <end position="48"/>
    </location>
</feature>
<keyword evidence="4" id="KW-1185">Reference proteome</keyword>
<accession>A0A2A9MFF8</accession>
<dbReference type="OrthoDB" id="409543at2759"/>
<dbReference type="KEGG" id="bbes:BESB_049170"/>
<feature type="region of interest" description="Disordered" evidence="1">
    <location>
        <begin position="906"/>
        <end position="945"/>
    </location>
</feature>
<gene>
    <name evidence="3" type="ORF">BESB_049170</name>
</gene>
<organism evidence="3 4">
    <name type="scientific">Besnoitia besnoiti</name>
    <name type="common">Apicomplexan protozoan</name>
    <dbReference type="NCBI Taxonomy" id="94643"/>
    <lineage>
        <taxon>Eukaryota</taxon>
        <taxon>Sar</taxon>
        <taxon>Alveolata</taxon>
        <taxon>Apicomplexa</taxon>
        <taxon>Conoidasida</taxon>
        <taxon>Coccidia</taxon>
        <taxon>Eucoccidiorida</taxon>
        <taxon>Eimeriorina</taxon>
        <taxon>Sarcocystidae</taxon>
        <taxon>Besnoitia</taxon>
    </lineage>
</organism>
<keyword evidence="2" id="KW-0812">Transmembrane</keyword>
<feature type="compositionally biased region" description="Low complexity" evidence="1">
    <location>
        <begin position="874"/>
        <end position="884"/>
    </location>
</feature>
<feature type="region of interest" description="Disordered" evidence="1">
    <location>
        <begin position="381"/>
        <end position="401"/>
    </location>
</feature>
<feature type="compositionally biased region" description="Basic and acidic residues" evidence="1">
    <location>
        <begin position="742"/>
        <end position="770"/>
    </location>
</feature>
<dbReference type="InterPro" id="IPR007577">
    <property type="entry name" value="GlycoTrfase_DXD_sugar-bd_CS"/>
</dbReference>
<feature type="region of interest" description="Disordered" evidence="1">
    <location>
        <begin position="273"/>
        <end position="295"/>
    </location>
</feature>
<dbReference type="VEuPathDB" id="ToxoDB:BESB_049170"/>
<comment type="caution">
    <text evidence="3">The sequence shown here is derived from an EMBL/GenBank/DDBJ whole genome shotgun (WGS) entry which is preliminary data.</text>
</comment>
<sequence>MMEEGRASASTASRRKLPSGGESLDGSGDWLSPPRAPTAGISSLRRGWRTEDEERRGLVSPLGGVRRLSSDLQAGAEAERRRGLFGGLFAMPFSLFSFAPRRVLGAWRARAARLSERRDGDPRRGRSDYLRADLRKRRRASATRFLVLLVVFFVVAYTFASLFLSSLLSLRLPGPAADGGLSFFFSPVSLFFPAAEEGAWNAADAETPLSAISALSASLPRVSVEDFRHISSPLLFLLARDAAAFSPAVAEPSPLRSSLSLDADTAAAASSFLTEDAGGDAPEAAREATEGDSGVSSPLACVELLPFPAPSAAAAPSADAFALPEALLSALEEGAAADAPGSLQKEADDPWRRISGKARERVAQLLQATAPWLQERAALRAERPSGGKGGEHTAETDMPPRARGVYPSLSLFLPSWRAAVAEKRELSLRRGATSPSTAADLSRHLCVSYDRGYGVRFVSLLRAVAEPAGQPEATAALPGPAHDPPAFFGGMTAAEARREACQKHPSLYDGCSSLRVADAFASLPAGSPQAEEEARRAQGTRELAHMYWGGAEPLTAKELWAIDSFFAASPASTLRVHVLLPTAPEDEESLLVDDAPGADRTPQRDREPDGWFAFFAAWSRRRRDRMRRRVEDARALHLAQLQLFWRRGFDLQYVQHVSLKSYIRDTPLAPYGASLRVASLANHSALFGILRHARQATTADIMRALFLFKEGGLYLDMDFVTLRGFSELPAFLVCENPSFERTEEREREEARRRRRGDTEDKGNKEGDAEIRGASAAAQRAGRQFRDRRGFTVFRSCAPNNSVVKTGEKRHLFIRDILHFIAKKLAHASVGQLAMRAWGLLGPLAFRSVLYSRWVAAGAAGVAWEREVEEARDASAAAAANASRDLGGGAQQQPAAPHESHWYVLRFANSAPPPPPRGRRTAEGGGESGKIGENASGDDEGEDAREEDLGPLVRPLWLYGPLSFEPLLPAPGAGGRFPALESDLFWTDQGREEGFAELKKVAQSGHFYGLHLFAKTLLARRPAGFIASLAAEPNSVMSVLQSTFCAVYCGEEMLRIFVGDEQKQWISDVVLDKIKAVLSWL</sequence>
<feature type="compositionally biased region" description="Low complexity" evidence="1">
    <location>
        <begin position="771"/>
        <end position="781"/>
    </location>
</feature>
<dbReference type="RefSeq" id="XP_029220734.1">
    <property type="nucleotide sequence ID" value="XM_029363368.1"/>
</dbReference>
<keyword evidence="2" id="KW-1133">Transmembrane helix</keyword>
<dbReference type="EMBL" id="NWUJ01000003">
    <property type="protein sequence ID" value="PFH36725.1"/>
    <property type="molecule type" value="Genomic_DNA"/>
</dbReference>
<evidence type="ECO:0008006" key="5">
    <source>
        <dbReference type="Google" id="ProtNLM"/>
    </source>
</evidence>
<dbReference type="Gene3D" id="3.90.550.20">
    <property type="match status" value="1"/>
</dbReference>
<evidence type="ECO:0000313" key="3">
    <source>
        <dbReference type="EMBL" id="PFH36725.1"/>
    </source>
</evidence>
<protein>
    <recommendedName>
        <fullName evidence="5">Glycosyltransferase family protein</fullName>
    </recommendedName>
</protein>
<proteinExistence type="predicted"/>
<feature type="compositionally biased region" description="Basic and acidic residues" evidence="1">
    <location>
        <begin position="381"/>
        <end position="400"/>
    </location>
</feature>
<dbReference type="Proteomes" id="UP000224006">
    <property type="component" value="Chromosome III"/>
</dbReference>
<evidence type="ECO:0000313" key="4">
    <source>
        <dbReference type="Proteomes" id="UP000224006"/>
    </source>
</evidence>
<name>A0A2A9MFF8_BESBE</name>
<dbReference type="SUPFAM" id="SSF53448">
    <property type="entry name" value="Nucleotide-diphospho-sugar transferases"/>
    <property type="match status" value="1"/>
</dbReference>
<evidence type="ECO:0000256" key="1">
    <source>
        <dbReference type="SAM" id="MobiDB-lite"/>
    </source>
</evidence>
<dbReference type="InterPro" id="IPR029044">
    <property type="entry name" value="Nucleotide-diphossugar_trans"/>
</dbReference>
<feature type="compositionally biased region" description="Acidic residues" evidence="1">
    <location>
        <begin position="935"/>
        <end position="945"/>
    </location>
</feature>
<feature type="transmembrane region" description="Helical" evidence="2">
    <location>
        <begin position="145"/>
        <end position="168"/>
    </location>
</feature>
<dbReference type="AlphaFoldDB" id="A0A2A9MFF8"/>